<name>A0ABD3KJ20_EUCGL</name>
<dbReference type="EMBL" id="JBJKBG010000005">
    <property type="protein sequence ID" value="KAL3739197.1"/>
    <property type="molecule type" value="Genomic_DNA"/>
</dbReference>
<feature type="domain" description="Retrotransposon gag" evidence="1">
    <location>
        <begin position="64"/>
        <end position="158"/>
    </location>
</feature>
<gene>
    <name evidence="2" type="ORF">ACJRO7_020578</name>
</gene>
<evidence type="ECO:0000259" key="1">
    <source>
        <dbReference type="Pfam" id="PF03732"/>
    </source>
</evidence>
<accession>A0ABD3KJ20</accession>
<dbReference type="Gene3D" id="1.10.340.30">
    <property type="entry name" value="Hypothetical protein, domain 2"/>
    <property type="match status" value="1"/>
</dbReference>
<dbReference type="InterPro" id="IPR005162">
    <property type="entry name" value="Retrotrans_gag_dom"/>
</dbReference>
<dbReference type="AlphaFoldDB" id="A0ABD3KJ20"/>
<dbReference type="Pfam" id="PF03732">
    <property type="entry name" value="Retrotrans_gag"/>
    <property type="match status" value="1"/>
</dbReference>
<evidence type="ECO:0000313" key="3">
    <source>
        <dbReference type="Proteomes" id="UP001634007"/>
    </source>
</evidence>
<organism evidence="2 3">
    <name type="scientific">Eucalyptus globulus</name>
    <name type="common">Tasmanian blue gum</name>
    <dbReference type="NCBI Taxonomy" id="34317"/>
    <lineage>
        <taxon>Eukaryota</taxon>
        <taxon>Viridiplantae</taxon>
        <taxon>Streptophyta</taxon>
        <taxon>Embryophyta</taxon>
        <taxon>Tracheophyta</taxon>
        <taxon>Spermatophyta</taxon>
        <taxon>Magnoliopsida</taxon>
        <taxon>eudicotyledons</taxon>
        <taxon>Gunneridae</taxon>
        <taxon>Pentapetalae</taxon>
        <taxon>rosids</taxon>
        <taxon>malvids</taxon>
        <taxon>Myrtales</taxon>
        <taxon>Myrtaceae</taxon>
        <taxon>Myrtoideae</taxon>
        <taxon>Eucalypteae</taxon>
        <taxon>Eucalyptus</taxon>
    </lineage>
</organism>
<protein>
    <recommendedName>
        <fullName evidence="1">Retrotransposon gag domain-containing protein</fullName>
    </recommendedName>
</protein>
<sequence length="203" mass="23598">MNVESPLGIVVAARPIHKLVEQFLKLNPPLFTGTGNPEAASLWVQKLEKVFALLMCNETKKVVLVAYQLEGVANTWWMTTQETIFPEGIVQEWKIFLEAFNDKYFSETTREVKIAKFQRLHRGSLTVDKYEVKFAELSRYAPELIENPINRARRFRYGFKPNLRSPLVLLDLRTYNDIYQRTQNIEKDLNERAISSGSRFSSH</sequence>
<comment type="caution">
    <text evidence="2">The sequence shown here is derived from an EMBL/GenBank/DDBJ whole genome shotgun (WGS) entry which is preliminary data.</text>
</comment>
<keyword evidence="3" id="KW-1185">Reference proteome</keyword>
<evidence type="ECO:0000313" key="2">
    <source>
        <dbReference type="EMBL" id="KAL3739197.1"/>
    </source>
</evidence>
<dbReference type="Proteomes" id="UP001634007">
    <property type="component" value="Unassembled WGS sequence"/>
</dbReference>
<proteinExistence type="predicted"/>
<reference evidence="2 3" key="1">
    <citation type="submission" date="2024-11" db="EMBL/GenBank/DDBJ databases">
        <title>Chromosome-level genome assembly of Eucalyptus globulus Labill. provides insights into its genome evolution.</title>
        <authorList>
            <person name="Li X."/>
        </authorList>
    </citation>
    <scope>NUCLEOTIDE SEQUENCE [LARGE SCALE GENOMIC DNA]</scope>
    <source>
        <strain evidence="2">CL2024</strain>
        <tissue evidence="2">Fresh tender leaves</tissue>
    </source>
</reference>